<feature type="transmembrane region" description="Helical" evidence="1">
    <location>
        <begin position="122"/>
        <end position="142"/>
    </location>
</feature>
<organism evidence="2 3">
    <name type="scientific">Ancylostoma caninum</name>
    <name type="common">Dog hookworm</name>
    <dbReference type="NCBI Taxonomy" id="29170"/>
    <lineage>
        <taxon>Eukaryota</taxon>
        <taxon>Metazoa</taxon>
        <taxon>Ecdysozoa</taxon>
        <taxon>Nematoda</taxon>
        <taxon>Chromadorea</taxon>
        <taxon>Rhabditida</taxon>
        <taxon>Rhabditina</taxon>
        <taxon>Rhabditomorpha</taxon>
        <taxon>Strongyloidea</taxon>
        <taxon>Ancylostomatidae</taxon>
        <taxon>Ancylostomatinae</taxon>
        <taxon>Ancylostoma</taxon>
    </lineage>
</organism>
<keyword evidence="1" id="KW-1133">Transmembrane helix</keyword>
<dbReference type="AlphaFoldDB" id="A0A368GSR5"/>
<sequence length="158" mass="18325">MVLNREVLPQRHGVWALLKKAMLILLSEAALKFHLFLYWLICLFSMMEEQQGLHTLRVMLVAMSIVFALLAMITGTACFFYPFLFVIVDSEQTIFVRNNKFATTGLDMLVDNTKMTREDDEILYIWNGFSCVYFAILATTLIKNITDYQINEVSVRSY</sequence>
<evidence type="ECO:0000313" key="3">
    <source>
        <dbReference type="Proteomes" id="UP000252519"/>
    </source>
</evidence>
<name>A0A368GSR5_ANCCA</name>
<dbReference type="OrthoDB" id="5869749at2759"/>
<protein>
    <submittedName>
        <fullName evidence="2">Uncharacterized protein</fullName>
    </submittedName>
</protein>
<gene>
    <name evidence="2" type="ORF">ANCCAN_07852</name>
</gene>
<feature type="transmembrane region" description="Helical" evidence="1">
    <location>
        <begin position="61"/>
        <end position="88"/>
    </location>
</feature>
<keyword evidence="3" id="KW-1185">Reference proteome</keyword>
<comment type="caution">
    <text evidence="2">The sequence shown here is derived from an EMBL/GenBank/DDBJ whole genome shotgun (WGS) entry which is preliminary data.</text>
</comment>
<dbReference type="Proteomes" id="UP000252519">
    <property type="component" value="Unassembled WGS sequence"/>
</dbReference>
<reference evidence="2 3" key="1">
    <citation type="submission" date="2014-10" db="EMBL/GenBank/DDBJ databases">
        <title>Draft genome of the hookworm Ancylostoma caninum.</title>
        <authorList>
            <person name="Mitreva M."/>
        </authorList>
    </citation>
    <scope>NUCLEOTIDE SEQUENCE [LARGE SCALE GENOMIC DNA]</scope>
    <source>
        <strain evidence="2 3">Baltimore</strain>
    </source>
</reference>
<proteinExistence type="predicted"/>
<dbReference type="EMBL" id="JOJR01000086">
    <property type="protein sequence ID" value="RCN46080.1"/>
    <property type="molecule type" value="Genomic_DNA"/>
</dbReference>
<keyword evidence="1" id="KW-0472">Membrane</keyword>
<evidence type="ECO:0000313" key="2">
    <source>
        <dbReference type="EMBL" id="RCN46080.1"/>
    </source>
</evidence>
<feature type="transmembrane region" description="Helical" evidence="1">
    <location>
        <begin position="21"/>
        <end position="41"/>
    </location>
</feature>
<keyword evidence="1" id="KW-0812">Transmembrane</keyword>
<evidence type="ECO:0000256" key="1">
    <source>
        <dbReference type="SAM" id="Phobius"/>
    </source>
</evidence>
<accession>A0A368GSR5</accession>